<evidence type="ECO:0000256" key="2">
    <source>
        <dbReference type="SAM" id="MobiDB-lite"/>
    </source>
</evidence>
<name>A0ABP1G6X4_9CHLO</name>
<feature type="compositionally biased region" description="Basic and acidic residues" evidence="2">
    <location>
        <begin position="102"/>
        <end position="114"/>
    </location>
</feature>
<feature type="compositionally biased region" description="Polar residues" evidence="2">
    <location>
        <begin position="174"/>
        <end position="184"/>
    </location>
</feature>
<accession>A0ABP1G6X4</accession>
<feature type="compositionally biased region" description="Pro residues" evidence="2">
    <location>
        <begin position="73"/>
        <end position="83"/>
    </location>
</feature>
<dbReference type="EMBL" id="CAXHTA020000017">
    <property type="protein sequence ID" value="CAL5227070.1"/>
    <property type="molecule type" value="Genomic_DNA"/>
</dbReference>
<organism evidence="3 4">
    <name type="scientific">Coccomyxa viridis</name>
    <dbReference type="NCBI Taxonomy" id="1274662"/>
    <lineage>
        <taxon>Eukaryota</taxon>
        <taxon>Viridiplantae</taxon>
        <taxon>Chlorophyta</taxon>
        <taxon>core chlorophytes</taxon>
        <taxon>Trebouxiophyceae</taxon>
        <taxon>Trebouxiophyceae incertae sedis</taxon>
        <taxon>Coccomyxaceae</taxon>
        <taxon>Coccomyxa</taxon>
    </lineage>
</organism>
<dbReference type="Proteomes" id="UP001497392">
    <property type="component" value="Unassembled WGS sequence"/>
</dbReference>
<evidence type="ECO:0000313" key="3">
    <source>
        <dbReference type="EMBL" id="CAL5227070.1"/>
    </source>
</evidence>
<protein>
    <submittedName>
        <fullName evidence="3">G9974 protein</fullName>
    </submittedName>
</protein>
<evidence type="ECO:0000313" key="4">
    <source>
        <dbReference type="Proteomes" id="UP001497392"/>
    </source>
</evidence>
<sequence length="511" mass="57783">MATARVAEAPFVEPPSLKNLDPPMIQSIWPAGFPRREDSPRLLSDFSVGDRNMRQAHKKELAAQEPRYETTKPPYPSGFPLPPGSYHSSRTSRASPGAGLNRIEKRHLYERSDPDIEITPSGFPELRSSEVTPRRASDPLAPVTPEPSKDYLTSYAEREARERLQQRLTPRPSPSKSTAIQPRETTMVLKAWFAQTEQAVKEADKWSKLVEARLKEAQAKGQLSDTLKSESDEAKRLELEARNEAKEAPIRAREAVVRFKAQLADAKANILNQARDVEDAKDMVKKAEYNRETKTAETKVVTNAARAKRNELNDLERILARIEEVRRETADAEQRAGQLEAELQRLTRAQKEREDDLERKMDALNRRVIARPCHPLSSEEPSFPRRPCKAVRDEISDLSEKYSAALSEHETSGAVVQRNLKVAQALARDAEKKRAEAVRLAMEFDTAKIAAREAGQKEMETWRKAREVGEREERSYTDATAGLPVPKVTAERELAGEQLTPRPLKDIEYED</sequence>
<gene>
    <name evidence="3" type="primary">g9974</name>
    <name evidence="3" type="ORF">VP750_LOCUS8976</name>
</gene>
<proteinExistence type="predicted"/>
<evidence type="ECO:0000256" key="1">
    <source>
        <dbReference type="SAM" id="Coils"/>
    </source>
</evidence>
<reference evidence="3 4" key="1">
    <citation type="submission" date="2024-06" db="EMBL/GenBank/DDBJ databases">
        <authorList>
            <person name="Kraege A."/>
            <person name="Thomma B."/>
        </authorList>
    </citation>
    <scope>NUCLEOTIDE SEQUENCE [LARGE SCALE GENOMIC DNA]</scope>
</reference>
<feature type="region of interest" description="Disordered" evidence="2">
    <location>
        <begin position="453"/>
        <end position="511"/>
    </location>
</feature>
<feature type="region of interest" description="Disordered" evidence="2">
    <location>
        <begin position="48"/>
        <end position="184"/>
    </location>
</feature>
<feature type="compositionally biased region" description="Basic and acidic residues" evidence="2">
    <location>
        <begin position="58"/>
        <end position="70"/>
    </location>
</feature>
<feature type="region of interest" description="Disordered" evidence="2">
    <location>
        <begin position="1"/>
        <end position="20"/>
    </location>
</feature>
<keyword evidence="1" id="KW-0175">Coiled coil</keyword>
<feature type="compositionally biased region" description="Basic and acidic residues" evidence="2">
    <location>
        <begin position="156"/>
        <end position="165"/>
    </location>
</feature>
<feature type="compositionally biased region" description="Basic and acidic residues" evidence="2">
    <location>
        <begin position="453"/>
        <end position="476"/>
    </location>
</feature>
<comment type="caution">
    <text evidence="3">The sequence shown here is derived from an EMBL/GenBank/DDBJ whole genome shotgun (WGS) entry which is preliminary data.</text>
</comment>
<feature type="coiled-coil region" evidence="1">
    <location>
        <begin position="220"/>
        <end position="440"/>
    </location>
</feature>
<keyword evidence="4" id="KW-1185">Reference proteome</keyword>